<dbReference type="SUPFAM" id="SSF52540">
    <property type="entry name" value="P-loop containing nucleoside triphosphate hydrolases"/>
    <property type="match status" value="1"/>
</dbReference>
<name>A0ABM0M683_SACKO</name>
<dbReference type="RefSeq" id="XP_006815524.1">
    <property type="nucleotide sequence ID" value="XM_006815461.1"/>
</dbReference>
<accession>A0ABM0M683</accession>
<dbReference type="InterPro" id="IPR027417">
    <property type="entry name" value="P-loop_NTPase"/>
</dbReference>
<protein>
    <submittedName>
        <fullName evidence="3">Uncharacterized protein LOC102805120</fullName>
    </submittedName>
</protein>
<evidence type="ECO:0000256" key="1">
    <source>
        <dbReference type="SAM" id="MobiDB-lite"/>
    </source>
</evidence>
<evidence type="ECO:0000313" key="3">
    <source>
        <dbReference type="RefSeq" id="XP_006815524.1"/>
    </source>
</evidence>
<reference evidence="3" key="1">
    <citation type="submission" date="2025-08" db="UniProtKB">
        <authorList>
            <consortium name="RefSeq"/>
        </authorList>
    </citation>
    <scope>IDENTIFICATION</scope>
    <source>
        <tissue evidence="3">Testes</tissue>
    </source>
</reference>
<proteinExistence type="predicted"/>
<evidence type="ECO:0000313" key="2">
    <source>
        <dbReference type="Proteomes" id="UP000694865"/>
    </source>
</evidence>
<gene>
    <name evidence="3" type="primary">LOC102805120</name>
</gene>
<dbReference type="GeneID" id="102805120"/>
<sequence length="125" mass="14169">MDMKNFHHVIHYGAIFDIELYVQEFGRNDKPSHSVILYHTNVCRRVKLYEDFASLEINQLKNKVLYHSCCDICVSKCSCGHGKDGSSYIERHLIHYCADSDSVSSDSIESDAKIENSSSSTGTED</sequence>
<dbReference type="Proteomes" id="UP000694865">
    <property type="component" value="Unplaced"/>
</dbReference>
<organism evidence="2 3">
    <name type="scientific">Saccoglossus kowalevskii</name>
    <name type="common">Acorn worm</name>
    <dbReference type="NCBI Taxonomy" id="10224"/>
    <lineage>
        <taxon>Eukaryota</taxon>
        <taxon>Metazoa</taxon>
        <taxon>Hemichordata</taxon>
        <taxon>Enteropneusta</taxon>
        <taxon>Harrimaniidae</taxon>
        <taxon>Saccoglossus</taxon>
    </lineage>
</organism>
<dbReference type="Gene3D" id="3.40.50.300">
    <property type="entry name" value="P-loop containing nucleotide triphosphate hydrolases"/>
    <property type="match status" value="1"/>
</dbReference>
<feature type="region of interest" description="Disordered" evidence="1">
    <location>
        <begin position="101"/>
        <end position="125"/>
    </location>
</feature>
<keyword evidence="2" id="KW-1185">Reference proteome</keyword>
<feature type="compositionally biased region" description="Polar residues" evidence="1">
    <location>
        <begin position="115"/>
        <end position="125"/>
    </location>
</feature>